<dbReference type="KEGG" id="mgot:MgSA37_01543"/>
<dbReference type="PANTHER" id="PTHR19432:SF35">
    <property type="entry name" value="SOLUTE CARRIER FAMILY 45 MEMBER 3 ISOFORM X1"/>
    <property type="match status" value="1"/>
</dbReference>
<dbReference type="SUPFAM" id="SSF103473">
    <property type="entry name" value="MFS general substrate transporter"/>
    <property type="match status" value="1"/>
</dbReference>
<dbReference type="RefSeq" id="WP_197706102.1">
    <property type="nucleotide sequence ID" value="NZ_AP017313.1"/>
</dbReference>
<dbReference type="InterPro" id="IPR011701">
    <property type="entry name" value="MFS"/>
</dbReference>
<keyword evidence="5" id="KW-0472">Membrane</keyword>
<keyword evidence="2" id="KW-0813">Transport</keyword>
<dbReference type="InterPro" id="IPR036259">
    <property type="entry name" value="MFS_trans_sf"/>
</dbReference>
<reference evidence="6 7" key="1">
    <citation type="submission" date="2015-12" db="EMBL/GenBank/DDBJ databases">
        <title>Genome sequence of Mucilaginibacter gotjawali.</title>
        <authorList>
            <person name="Lee J.S."/>
            <person name="Lee K.C."/>
            <person name="Kim K.K."/>
            <person name="Lee B.W."/>
        </authorList>
    </citation>
    <scope>NUCLEOTIDE SEQUENCE [LARGE SCALE GENOMIC DNA]</scope>
    <source>
        <strain evidence="6 7">SA3-7</strain>
    </source>
</reference>
<keyword evidence="3" id="KW-0812">Transmembrane</keyword>
<evidence type="ECO:0000313" key="7">
    <source>
        <dbReference type="Proteomes" id="UP000218263"/>
    </source>
</evidence>
<comment type="subcellular location">
    <subcellularLocation>
        <location evidence="1">Membrane</location>
        <topology evidence="1">Multi-pass membrane protein</topology>
    </subcellularLocation>
</comment>
<gene>
    <name evidence="6" type="ORF">MgSA37_01543</name>
</gene>
<evidence type="ECO:0000256" key="4">
    <source>
        <dbReference type="ARBA" id="ARBA00022989"/>
    </source>
</evidence>
<organism evidence="6 7">
    <name type="scientific">Mucilaginibacter gotjawali</name>
    <dbReference type="NCBI Taxonomy" id="1550579"/>
    <lineage>
        <taxon>Bacteria</taxon>
        <taxon>Pseudomonadati</taxon>
        <taxon>Bacteroidota</taxon>
        <taxon>Sphingobacteriia</taxon>
        <taxon>Sphingobacteriales</taxon>
        <taxon>Sphingobacteriaceae</taxon>
        <taxon>Mucilaginibacter</taxon>
    </lineage>
</organism>
<proteinExistence type="predicted"/>
<dbReference type="Proteomes" id="UP000218263">
    <property type="component" value="Chromosome"/>
</dbReference>
<dbReference type="Pfam" id="PF07690">
    <property type="entry name" value="MFS_1"/>
    <property type="match status" value="1"/>
</dbReference>
<evidence type="ECO:0000256" key="5">
    <source>
        <dbReference type="ARBA" id="ARBA00023136"/>
    </source>
</evidence>
<evidence type="ECO:0000313" key="6">
    <source>
        <dbReference type="EMBL" id="BAU53376.1"/>
    </source>
</evidence>
<dbReference type="Gene3D" id="1.20.1250.20">
    <property type="entry name" value="MFS general substrate transporter like domains"/>
    <property type="match status" value="1"/>
</dbReference>
<keyword evidence="4" id="KW-1133">Transmembrane helix</keyword>
<protein>
    <submittedName>
        <fullName evidence="6">Putative symporter YagG</fullName>
    </submittedName>
</protein>
<sequence length="460" mass="50688">MATSGVVQKPRMSFWQIFNMSFGFLGIQFGFALQTGNASRILQTFGADVENLSLFWLAAPITGMIIQPIIGHYSDRTWTRLGRRRPFFLTGALLSGLALLFMPNSSMLAAIIPPIVVGAGMLMIMDASFNVAMEPFRALVADNLPDSQHNDGFSMQTCLIGVGAVVGSWLPYVFANWLGVSDTAPKGHVPNNLLFSFYIGALTLIGSILWTVIKTKEYPPEEYAKFHEPEMEEKEKKSGLVQIFSDLFSMPKTMWQLGIVQFFSWFALFSMWVYTTPAIAEHVYHIKAGDTSSHAYNTAGNWVGVLFGVYNIVSAAYALLLPRIVRRSSRKKTHAFSLIMGGLSLISIFFIKNDYVLILPMIGIGLAWGSILAMPYAILSSAIPAKKIGVYMGIFNLFITMPQIVSGISGKFLMKYVFSDHAVYGLIMAGGFMVLGAVSVLFVQDGKKIQIIDTPLIQAP</sequence>
<dbReference type="GO" id="GO:0022857">
    <property type="term" value="F:transmembrane transporter activity"/>
    <property type="evidence" value="ECO:0007669"/>
    <property type="project" value="InterPro"/>
</dbReference>
<dbReference type="EMBL" id="AP017313">
    <property type="protein sequence ID" value="BAU53376.1"/>
    <property type="molecule type" value="Genomic_DNA"/>
</dbReference>
<evidence type="ECO:0000256" key="2">
    <source>
        <dbReference type="ARBA" id="ARBA00022448"/>
    </source>
</evidence>
<keyword evidence="7" id="KW-1185">Reference proteome</keyword>
<dbReference type="PROSITE" id="PS50850">
    <property type="entry name" value="MFS"/>
    <property type="match status" value="1"/>
</dbReference>
<dbReference type="GO" id="GO:0016020">
    <property type="term" value="C:membrane"/>
    <property type="evidence" value="ECO:0007669"/>
    <property type="project" value="UniProtKB-SubCell"/>
</dbReference>
<evidence type="ECO:0000256" key="3">
    <source>
        <dbReference type="ARBA" id="ARBA00022692"/>
    </source>
</evidence>
<name>A0A0X8X054_9SPHI</name>
<dbReference type="PANTHER" id="PTHR19432">
    <property type="entry name" value="SUGAR TRANSPORTER"/>
    <property type="match status" value="1"/>
</dbReference>
<dbReference type="InterPro" id="IPR020846">
    <property type="entry name" value="MFS_dom"/>
</dbReference>
<accession>A0A0X8X054</accession>
<evidence type="ECO:0000256" key="1">
    <source>
        <dbReference type="ARBA" id="ARBA00004141"/>
    </source>
</evidence>
<dbReference type="AlphaFoldDB" id="A0A0X8X054"/>